<organism evidence="5 6">
    <name type="scientific">Treponema porcinum</name>
    <dbReference type="NCBI Taxonomy" id="261392"/>
    <lineage>
        <taxon>Bacteria</taxon>
        <taxon>Pseudomonadati</taxon>
        <taxon>Spirochaetota</taxon>
        <taxon>Spirochaetia</taxon>
        <taxon>Spirochaetales</taxon>
        <taxon>Treponemataceae</taxon>
        <taxon>Treponema</taxon>
    </lineage>
</organism>
<dbReference type="PANTHER" id="PTHR43034">
    <property type="entry name" value="ION-TRANSLOCATING OXIDOREDUCTASE COMPLEX SUBUNIT C"/>
    <property type="match status" value="1"/>
</dbReference>
<dbReference type="STRING" id="261392.SAMN02745149_00767"/>
<gene>
    <name evidence="5" type="ORF">SAMN02745149_00767</name>
</gene>
<dbReference type="RefSeq" id="WP_078932685.1">
    <property type="nucleotide sequence ID" value="NZ_FUWG01000005.1"/>
</dbReference>
<keyword evidence="2" id="KW-0408">Iron</keyword>
<dbReference type="Pfam" id="PF13375">
    <property type="entry name" value="RnfC_N"/>
    <property type="match status" value="1"/>
</dbReference>
<dbReference type="GO" id="GO:0046872">
    <property type="term" value="F:metal ion binding"/>
    <property type="evidence" value="ECO:0007669"/>
    <property type="project" value="UniProtKB-KW"/>
</dbReference>
<dbReference type="SUPFAM" id="SSF46548">
    <property type="entry name" value="alpha-helical ferredoxin"/>
    <property type="match status" value="1"/>
</dbReference>
<dbReference type="PROSITE" id="PS00198">
    <property type="entry name" value="4FE4S_FER_1"/>
    <property type="match status" value="2"/>
</dbReference>
<dbReference type="GeneID" id="78316079"/>
<dbReference type="OrthoDB" id="358646at2"/>
<keyword evidence="1" id="KW-0479">Metal-binding</keyword>
<proteinExistence type="predicted"/>
<dbReference type="GO" id="GO:0009055">
    <property type="term" value="F:electron transfer activity"/>
    <property type="evidence" value="ECO:0007669"/>
    <property type="project" value="InterPro"/>
</dbReference>
<dbReference type="InterPro" id="IPR026902">
    <property type="entry name" value="RnfC_N"/>
</dbReference>
<dbReference type="PANTHER" id="PTHR43034:SF2">
    <property type="entry name" value="ION-TRANSLOCATING OXIDOREDUCTASE COMPLEX SUBUNIT C"/>
    <property type="match status" value="1"/>
</dbReference>
<evidence type="ECO:0000256" key="3">
    <source>
        <dbReference type="ARBA" id="ARBA00023014"/>
    </source>
</evidence>
<dbReference type="InterPro" id="IPR017900">
    <property type="entry name" value="4Fe4S_Fe_S_CS"/>
</dbReference>
<protein>
    <submittedName>
        <fullName evidence="5">Electron transport complex protein RnfC</fullName>
    </submittedName>
</protein>
<dbReference type="InterPro" id="IPR017896">
    <property type="entry name" value="4Fe4S_Fe-S-bd"/>
</dbReference>
<sequence length="456" mass="50093">MTVFPNISPLKKNMYKKTVNGFVPNSVIVPLKQDVNADCKWLVKPGDKVSEGQIIAVSDKNNGIFSSVYSPIPGIVTGIESCVCPDGRTCEGMRIQLSGSFSFLGKNKKPADVRSCTGTMIFESINEKGIINTFVTNEPVLLAEDIQRAAAEKKPVMAVRLFDEDPSRLTDSLITQFFFENVFSGSLLVAKAMNAAGIIFVADRDFELPELPEQKIPVLCLKTNAQKYPSGYKEEIIRLVQKNSREEWTASISKKSLFTDSSTMLETYRAFSFDMPVIDRYVHISGDCIPASGLIKVSIGTTLQNLAEQCGSLIKNPKAIIVNGLVSGVSAGTLTAPVTKYVKSVVFLPAMKTPDQRQSECIRCGNCHRVCPKELSPDIIFRNLKNRTEKKDDVFMQSAFLCDNCGLCNASCPARLPLCHVIYRKKSAPVSALPLSEKKAVVQTEELHQKKGASDV</sequence>
<reference evidence="5 6" key="1">
    <citation type="submission" date="2017-02" db="EMBL/GenBank/DDBJ databases">
        <authorList>
            <person name="Peterson S.W."/>
        </authorList>
    </citation>
    <scope>NUCLEOTIDE SEQUENCE [LARGE SCALE GENOMIC DNA]</scope>
    <source>
        <strain evidence="5 6">ATCC BAA-908</strain>
    </source>
</reference>
<evidence type="ECO:0000256" key="2">
    <source>
        <dbReference type="ARBA" id="ARBA00023004"/>
    </source>
</evidence>
<dbReference type="GO" id="GO:0051539">
    <property type="term" value="F:4 iron, 4 sulfur cluster binding"/>
    <property type="evidence" value="ECO:0007669"/>
    <property type="project" value="InterPro"/>
</dbReference>
<dbReference type="InterPro" id="IPR010208">
    <property type="entry name" value="Ion_transpt_RnfC/RsxC"/>
</dbReference>
<dbReference type="GO" id="GO:0016020">
    <property type="term" value="C:membrane"/>
    <property type="evidence" value="ECO:0007669"/>
    <property type="project" value="InterPro"/>
</dbReference>
<dbReference type="Proteomes" id="UP000190423">
    <property type="component" value="Unassembled WGS sequence"/>
</dbReference>
<evidence type="ECO:0000313" key="6">
    <source>
        <dbReference type="Proteomes" id="UP000190423"/>
    </source>
</evidence>
<dbReference type="PROSITE" id="PS51379">
    <property type="entry name" value="4FE4S_FER_2"/>
    <property type="match status" value="1"/>
</dbReference>
<dbReference type="EMBL" id="FUWG01000005">
    <property type="protein sequence ID" value="SJZ33365.1"/>
    <property type="molecule type" value="Genomic_DNA"/>
</dbReference>
<evidence type="ECO:0000256" key="1">
    <source>
        <dbReference type="ARBA" id="ARBA00022723"/>
    </source>
</evidence>
<feature type="domain" description="4Fe-4S ferredoxin-type" evidence="4">
    <location>
        <begin position="352"/>
        <end position="382"/>
    </location>
</feature>
<name>A0A1T4JTE4_TREPO</name>
<dbReference type="AlphaFoldDB" id="A0A1T4JTE4"/>
<dbReference type="Gene3D" id="3.30.70.20">
    <property type="match status" value="1"/>
</dbReference>
<accession>A0A1T4JTE4</accession>
<evidence type="ECO:0000313" key="5">
    <source>
        <dbReference type="EMBL" id="SJZ33365.1"/>
    </source>
</evidence>
<evidence type="ECO:0000259" key="4">
    <source>
        <dbReference type="PROSITE" id="PS51379"/>
    </source>
</evidence>
<keyword evidence="3" id="KW-0411">Iron-sulfur</keyword>
<keyword evidence="6" id="KW-1185">Reference proteome</keyword>